<keyword evidence="5" id="KW-1185">Reference proteome</keyword>
<feature type="compositionally biased region" description="Basic and acidic residues" evidence="2">
    <location>
        <begin position="264"/>
        <end position="273"/>
    </location>
</feature>
<reference evidence="4" key="1">
    <citation type="submission" date="2023-06" db="EMBL/GenBank/DDBJ databases">
        <title>Genome-scale phylogeny and comparative genomics of the fungal order Sordariales.</title>
        <authorList>
            <consortium name="Lawrence Berkeley National Laboratory"/>
            <person name="Hensen N."/>
            <person name="Bonometti L."/>
            <person name="Westerberg I."/>
            <person name="Brannstrom I.O."/>
            <person name="Guillou S."/>
            <person name="Cros-Aarteil S."/>
            <person name="Calhoun S."/>
            <person name="Haridas S."/>
            <person name="Kuo A."/>
            <person name="Mondo S."/>
            <person name="Pangilinan J."/>
            <person name="Riley R."/>
            <person name="Labutti K."/>
            <person name="Andreopoulos B."/>
            <person name="Lipzen A."/>
            <person name="Chen C."/>
            <person name="Yanf M."/>
            <person name="Daum C."/>
            <person name="Ng V."/>
            <person name="Clum A."/>
            <person name="Steindorff A."/>
            <person name="Ohm R."/>
            <person name="Martin F."/>
            <person name="Silar P."/>
            <person name="Natvig D."/>
            <person name="Lalanne C."/>
            <person name="Gautier V."/>
            <person name="Ament-Velasquez S.L."/>
            <person name="Kruys A."/>
            <person name="Hutchinson M.I."/>
            <person name="Powell A.J."/>
            <person name="Barry K."/>
            <person name="Miller A.N."/>
            <person name="Grigoriev I.V."/>
            <person name="Debuchy R."/>
            <person name="Gladieux P."/>
            <person name="Thoren M.H."/>
            <person name="Johannesson H."/>
        </authorList>
    </citation>
    <scope>NUCLEOTIDE SEQUENCE</scope>
    <source>
        <strain evidence="4">8032-3</strain>
    </source>
</reference>
<dbReference type="InterPro" id="IPR052400">
    <property type="entry name" value="Zn2-C6_fungal_TF"/>
</dbReference>
<dbReference type="EMBL" id="MU839000">
    <property type="protein sequence ID" value="KAK1770566.1"/>
    <property type="molecule type" value="Genomic_DNA"/>
</dbReference>
<proteinExistence type="predicted"/>
<evidence type="ECO:0000256" key="2">
    <source>
        <dbReference type="SAM" id="MobiDB-lite"/>
    </source>
</evidence>
<feature type="domain" description="Zn(2)-C6 fungal-type" evidence="3">
    <location>
        <begin position="19"/>
        <end position="49"/>
    </location>
</feature>
<dbReference type="GO" id="GO:0000981">
    <property type="term" value="F:DNA-binding transcription factor activity, RNA polymerase II-specific"/>
    <property type="evidence" value="ECO:0007669"/>
    <property type="project" value="InterPro"/>
</dbReference>
<dbReference type="RefSeq" id="XP_060286779.1">
    <property type="nucleotide sequence ID" value="XM_060424328.1"/>
</dbReference>
<accession>A0AAJ0C5Y4</accession>
<evidence type="ECO:0000313" key="5">
    <source>
        <dbReference type="Proteomes" id="UP001244011"/>
    </source>
</evidence>
<organism evidence="4 5">
    <name type="scientific">Phialemonium atrogriseum</name>
    <dbReference type="NCBI Taxonomy" id="1093897"/>
    <lineage>
        <taxon>Eukaryota</taxon>
        <taxon>Fungi</taxon>
        <taxon>Dikarya</taxon>
        <taxon>Ascomycota</taxon>
        <taxon>Pezizomycotina</taxon>
        <taxon>Sordariomycetes</taxon>
        <taxon>Sordariomycetidae</taxon>
        <taxon>Cephalothecales</taxon>
        <taxon>Cephalothecaceae</taxon>
        <taxon>Phialemonium</taxon>
    </lineage>
</organism>
<dbReference type="AlphaFoldDB" id="A0AAJ0C5Y4"/>
<dbReference type="SUPFAM" id="SSF57701">
    <property type="entry name" value="Zn2/Cys6 DNA-binding domain"/>
    <property type="match status" value="1"/>
</dbReference>
<name>A0AAJ0C5Y4_9PEZI</name>
<dbReference type="PANTHER" id="PTHR47657:SF12">
    <property type="entry name" value="ZN(II)2CYS6 TRANSCRIPTION FACTOR (EUROFUNG)"/>
    <property type="match status" value="1"/>
</dbReference>
<dbReference type="PANTHER" id="PTHR47657">
    <property type="entry name" value="STEROL REGULATORY ELEMENT-BINDING PROTEIN ECM22"/>
    <property type="match status" value="1"/>
</dbReference>
<dbReference type="SMART" id="SM00066">
    <property type="entry name" value="GAL4"/>
    <property type="match status" value="1"/>
</dbReference>
<evidence type="ECO:0000256" key="1">
    <source>
        <dbReference type="ARBA" id="ARBA00023242"/>
    </source>
</evidence>
<keyword evidence="1" id="KW-0539">Nucleus</keyword>
<dbReference type="Pfam" id="PF00172">
    <property type="entry name" value="Zn_clus"/>
    <property type="match status" value="1"/>
</dbReference>
<dbReference type="Proteomes" id="UP001244011">
    <property type="component" value="Unassembled WGS sequence"/>
</dbReference>
<dbReference type="InterPro" id="IPR001138">
    <property type="entry name" value="Zn2Cys6_DnaBD"/>
</dbReference>
<protein>
    <submittedName>
        <fullName evidence="4">C6 transcription factor protein</fullName>
    </submittedName>
</protein>
<dbReference type="PROSITE" id="PS50048">
    <property type="entry name" value="ZN2_CY6_FUNGAL_2"/>
    <property type="match status" value="1"/>
</dbReference>
<dbReference type="PROSITE" id="PS00463">
    <property type="entry name" value="ZN2_CY6_FUNGAL_1"/>
    <property type="match status" value="1"/>
</dbReference>
<dbReference type="GO" id="GO:0008270">
    <property type="term" value="F:zinc ion binding"/>
    <property type="evidence" value="ECO:0007669"/>
    <property type="project" value="InterPro"/>
</dbReference>
<evidence type="ECO:0000259" key="3">
    <source>
        <dbReference type="PROSITE" id="PS50048"/>
    </source>
</evidence>
<feature type="region of interest" description="Disordered" evidence="2">
    <location>
        <begin position="253"/>
        <end position="273"/>
    </location>
</feature>
<dbReference type="GeneID" id="85307515"/>
<evidence type="ECO:0000313" key="4">
    <source>
        <dbReference type="EMBL" id="KAK1770566.1"/>
    </source>
</evidence>
<dbReference type="InterPro" id="IPR021858">
    <property type="entry name" value="Fun_TF"/>
</dbReference>
<dbReference type="Gene3D" id="4.10.240.10">
    <property type="entry name" value="Zn(2)-C6 fungal-type DNA-binding domain"/>
    <property type="match status" value="1"/>
</dbReference>
<gene>
    <name evidence="4" type="ORF">QBC33DRAFT_445445</name>
</gene>
<dbReference type="Pfam" id="PF11951">
    <property type="entry name" value="Fungal_trans_2"/>
    <property type="match status" value="1"/>
</dbReference>
<dbReference type="CDD" id="cd00067">
    <property type="entry name" value="GAL4"/>
    <property type="match status" value="1"/>
</dbReference>
<dbReference type="InterPro" id="IPR036864">
    <property type="entry name" value="Zn2-C6_fun-type_DNA-bd_sf"/>
</dbReference>
<comment type="caution">
    <text evidence="4">The sequence shown here is derived from an EMBL/GenBank/DDBJ whole genome shotgun (WGS) entry which is preliminary data.</text>
</comment>
<sequence>MAGPGGGPPRRSHTKSRKGCDTCKRRHIRCDENFPQCRNCTKHKIRCPYNDIPVPEERSATPDKPDLMWTPEIEAAIEQWQHTGVFPFPSLHIYPAPSPHYLSMEEMRLIFHVASISDQLGQLGPFGPIDANGFTLWTRQIPTILRIGATHRYVLHALLAFSAMHLAFLNECPLVGNMAYEHRGIALKGLQEAIGTFSRETSDAILAASLVLSWQATDWRSWTQLMQGTSSVIEAMDPWKHESQFGDFIAERSTFPTAPPSPSPDHKPSQPRKEDLDIFQRTIQQLQKVESHLKQTGEDTKQFAQLVNFVKGARKVSPTLSVAQQFDRLQPLRQWLFWLPVLYLQQTGGSPTSLVIIAHYYTVALLMERLFPEIGAAYFGSLAIAPVEEIARRLLSFVNVAGSGNGDAETPLALMEFPIDTVNEFRSRMGWVQPVRTPSFPQFHSSNFYAGECAPTPMQLASTTQEYVPYAHNPAFSYSTEDLSVVTTEPGPNGAISPLQLSSPFTNSRYLSIPSPSYGGYSPTSSNYGDYGDYGDTSSVVYSDHEDYGPLDMGFPANGPLLGGSNAFGLGFVPPIQTVWI</sequence>